<gene>
    <name evidence="2" type="ORF">GXW79_01230</name>
</gene>
<evidence type="ECO:0000313" key="2">
    <source>
        <dbReference type="EMBL" id="MBR0653692.1"/>
    </source>
</evidence>
<dbReference type="PANTHER" id="PTHR47495">
    <property type="entry name" value="ALDEHYDE DEHYDROGENASE"/>
    <property type="match status" value="1"/>
</dbReference>
<dbReference type="InterPro" id="IPR000674">
    <property type="entry name" value="Ald_Oxase/Xan_DH_a/b"/>
</dbReference>
<feature type="domain" description="Aldehyde oxidase/xanthine dehydrogenase a/b hammerhead" evidence="1">
    <location>
        <begin position="173"/>
        <end position="250"/>
    </location>
</feature>
<dbReference type="SMART" id="SM01008">
    <property type="entry name" value="Ald_Xan_dh_C"/>
    <property type="match status" value="1"/>
</dbReference>
<dbReference type="AlphaFoldDB" id="A0AAF1JU86"/>
<sequence>MSATLPASLAANPRLSQWLGFTPDGAVVIRPGKVEIGQGILTALTQIAADELDVAIPRIRIETVATPTSPDEGVTSGSLSVQNSGVALRHVCAEARAIFLGVAAQGSGVPIEALRVEDGDFVGPQGAVGSYWTLAERGLLDGEATPGARAKPPAARVTAGTSTARLDLPDKVFGRPRFLHDMHPAGLLHARVLRLPSRGATLREVAPGPLPEGATLVRDGSFLAVLAEAEHVADKALARLARLAQWDEHDTLPDEGAMPAWLRQAAGESSVVAEHDRGEAPATRRIKRDFFRPLVAHASVGPSCAMACWTGEAVEVWSHTQGPYNLRLDLAKALRIPVESVVVRHVEGAGCYGHNGADDVALDAALAARGVPGRTVRVLWSRADELGWSPFSSAMLVEVEAGLDDAGNIAEFRLDVTSNGHSSRPGRGALPTLLAASTLDPPFAVPLAINMPVKGGGGAQRNAVPIYRIGKLNIGMRTITDMPIRTSAMRGLGAPVNVWAIEAAMDELAGLAGEDPLAFRLRHLDDARAAAVLQRAADMAGWAQRGTAEGTGMGLAVARYKNLGAWCAVVAEVAAEAEVRATRIWIAADLGEVVNPDGAVNQLEGSAIHATSQALKEAVRFDRRRVTSDSWDSYPILRFSEVPKVDVALIDRPEMPPLGAGEPAFGPTVAAIANAIHAALGVRPRAMPFTAANLAAAMET</sequence>
<dbReference type="Pfam" id="PF20256">
    <property type="entry name" value="MoCoBD_2"/>
    <property type="match status" value="2"/>
</dbReference>
<dbReference type="GO" id="GO:0016491">
    <property type="term" value="F:oxidoreductase activity"/>
    <property type="evidence" value="ECO:0007669"/>
    <property type="project" value="InterPro"/>
</dbReference>
<dbReference type="PIRSF" id="PIRSF036389">
    <property type="entry name" value="IOR_B"/>
    <property type="match status" value="1"/>
</dbReference>
<dbReference type="Gene3D" id="3.90.1170.50">
    <property type="entry name" value="Aldehyde oxidase/xanthine dehydrogenase, a/b hammerhead"/>
    <property type="match status" value="1"/>
</dbReference>
<evidence type="ECO:0000313" key="3">
    <source>
        <dbReference type="Proteomes" id="UP001196068"/>
    </source>
</evidence>
<dbReference type="InterPro" id="IPR037165">
    <property type="entry name" value="AldOxase/xan_DH_Mopterin-bd_sf"/>
</dbReference>
<reference evidence="2" key="2">
    <citation type="journal article" date="2021" name="Syst. Appl. Microbiol.">
        <title>Roseomonas hellenica sp. nov., isolated from roots of wild-growing Alkanna tinctoria.</title>
        <authorList>
            <person name="Rat A."/>
            <person name="Naranjo H.D."/>
            <person name="Lebbe L."/>
            <person name="Cnockaert M."/>
            <person name="Krigas N."/>
            <person name="Grigoriadou K."/>
            <person name="Maloupa E."/>
            <person name="Willems A."/>
        </authorList>
    </citation>
    <scope>NUCLEOTIDE SEQUENCE</scope>
    <source>
        <strain evidence="2">LMG 28251</strain>
    </source>
</reference>
<dbReference type="RefSeq" id="WP_211872384.1">
    <property type="nucleotide sequence ID" value="NZ_JAAEDH010000001.1"/>
</dbReference>
<dbReference type="SUPFAM" id="SSF56003">
    <property type="entry name" value="Molybdenum cofactor-binding domain"/>
    <property type="match status" value="2"/>
</dbReference>
<dbReference type="InterPro" id="IPR012368">
    <property type="entry name" value="OxRdtase_Mopterin-bd_su_IorB"/>
</dbReference>
<name>A0AAF1JU86_9PROT</name>
<dbReference type="Pfam" id="PF02738">
    <property type="entry name" value="MoCoBD_1"/>
    <property type="match status" value="2"/>
</dbReference>
<comment type="caution">
    <text evidence="2">The sequence shown here is derived from an EMBL/GenBank/DDBJ whole genome shotgun (WGS) entry which is preliminary data.</text>
</comment>
<dbReference type="InterPro" id="IPR008274">
    <property type="entry name" value="AldOxase/xan_DH_MoCoBD1"/>
</dbReference>
<protein>
    <submittedName>
        <fullName evidence="2">Xanthine dehydrogenase family protein molybdopterin-binding subunit</fullName>
    </submittedName>
</protein>
<dbReference type="Gene3D" id="3.30.365.10">
    <property type="entry name" value="Aldehyde oxidase/xanthine dehydrogenase, molybdopterin binding domain"/>
    <property type="match status" value="4"/>
</dbReference>
<dbReference type="PANTHER" id="PTHR47495:SF1">
    <property type="entry name" value="BLL3820 PROTEIN"/>
    <property type="match status" value="1"/>
</dbReference>
<dbReference type="InterPro" id="IPR046867">
    <property type="entry name" value="AldOxase/xan_DH_MoCoBD2"/>
</dbReference>
<organism evidence="2 3">
    <name type="scientific">Plastoroseomonas arctica</name>
    <dbReference type="NCBI Taxonomy" id="1509237"/>
    <lineage>
        <taxon>Bacteria</taxon>
        <taxon>Pseudomonadati</taxon>
        <taxon>Pseudomonadota</taxon>
        <taxon>Alphaproteobacteria</taxon>
        <taxon>Acetobacterales</taxon>
        <taxon>Acetobacteraceae</taxon>
        <taxon>Plastoroseomonas</taxon>
    </lineage>
</organism>
<accession>A0AAF1JU86</accession>
<dbReference type="Proteomes" id="UP001196068">
    <property type="component" value="Unassembled WGS sequence"/>
</dbReference>
<dbReference type="EMBL" id="JAAEDH010000001">
    <property type="protein sequence ID" value="MBR0653692.1"/>
    <property type="molecule type" value="Genomic_DNA"/>
</dbReference>
<evidence type="ECO:0000259" key="1">
    <source>
        <dbReference type="SMART" id="SM01008"/>
    </source>
</evidence>
<proteinExistence type="predicted"/>
<keyword evidence="3" id="KW-1185">Reference proteome</keyword>
<dbReference type="InterPro" id="IPR052516">
    <property type="entry name" value="N-heterocyclic_Hydroxylase"/>
</dbReference>
<reference evidence="2" key="1">
    <citation type="submission" date="2020-01" db="EMBL/GenBank/DDBJ databases">
        <authorList>
            <person name="Rat A."/>
        </authorList>
    </citation>
    <scope>NUCLEOTIDE SEQUENCE</scope>
    <source>
        <strain evidence="2">LMG 28251</strain>
    </source>
</reference>